<evidence type="ECO:0000256" key="4">
    <source>
        <dbReference type="ARBA" id="ARBA00022475"/>
    </source>
</evidence>
<dbReference type="InterPro" id="IPR050189">
    <property type="entry name" value="MFS_Efflux_Transporters"/>
</dbReference>
<feature type="domain" description="Major facilitator superfamily (MFS) profile" evidence="9">
    <location>
        <begin position="17"/>
        <end position="400"/>
    </location>
</feature>
<evidence type="ECO:0000256" key="6">
    <source>
        <dbReference type="ARBA" id="ARBA00022989"/>
    </source>
</evidence>
<dbReference type="PANTHER" id="PTHR43124">
    <property type="entry name" value="PURINE EFFLUX PUMP PBUE"/>
    <property type="match status" value="1"/>
</dbReference>
<feature type="transmembrane region" description="Helical" evidence="8">
    <location>
        <begin position="108"/>
        <end position="128"/>
    </location>
</feature>
<keyword evidence="8" id="KW-0997">Cell inner membrane</keyword>
<feature type="transmembrane region" description="Helical" evidence="8">
    <location>
        <begin position="52"/>
        <end position="71"/>
    </location>
</feature>
<evidence type="ECO:0000256" key="1">
    <source>
        <dbReference type="ARBA" id="ARBA00004651"/>
    </source>
</evidence>
<dbReference type="InterPro" id="IPR036259">
    <property type="entry name" value="MFS_trans_sf"/>
</dbReference>
<dbReference type="SUPFAM" id="SSF103473">
    <property type="entry name" value="MFS general substrate transporter"/>
    <property type="match status" value="1"/>
</dbReference>
<evidence type="ECO:0000313" key="11">
    <source>
        <dbReference type="Proteomes" id="UP000193963"/>
    </source>
</evidence>
<protein>
    <recommendedName>
        <fullName evidence="8">Bcr/CflA family efflux transporter</fullName>
    </recommendedName>
</protein>
<dbReference type="GO" id="GO:1990961">
    <property type="term" value="P:xenobiotic detoxification by transmembrane export across the plasma membrane"/>
    <property type="evidence" value="ECO:0007669"/>
    <property type="project" value="InterPro"/>
</dbReference>
<dbReference type="InterPro" id="IPR004812">
    <property type="entry name" value="Efflux_drug-R_Bcr/CmlA"/>
</dbReference>
<dbReference type="PROSITE" id="PS00216">
    <property type="entry name" value="SUGAR_TRANSPORT_1"/>
    <property type="match status" value="1"/>
</dbReference>
<keyword evidence="6 8" id="KW-1133">Transmembrane helix</keyword>
<keyword evidence="5 8" id="KW-0812">Transmembrane</keyword>
<dbReference type="InterPro" id="IPR005829">
    <property type="entry name" value="Sugar_transporter_CS"/>
</dbReference>
<feature type="transmembrane region" description="Helical" evidence="8">
    <location>
        <begin position="21"/>
        <end position="40"/>
    </location>
</feature>
<evidence type="ECO:0000256" key="8">
    <source>
        <dbReference type="RuleBase" id="RU365088"/>
    </source>
</evidence>
<keyword evidence="11" id="KW-1185">Reference proteome</keyword>
<feature type="transmembrane region" description="Helical" evidence="8">
    <location>
        <begin position="217"/>
        <end position="241"/>
    </location>
</feature>
<dbReference type="GO" id="GO:0042910">
    <property type="term" value="F:xenobiotic transmembrane transporter activity"/>
    <property type="evidence" value="ECO:0007669"/>
    <property type="project" value="InterPro"/>
</dbReference>
<comment type="subcellular location">
    <subcellularLocation>
        <location evidence="8">Cell inner membrane</location>
        <topology evidence="8">Multi-pass membrane protein</topology>
    </subcellularLocation>
    <subcellularLocation>
        <location evidence="1">Cell membrane</location>
        <topology evidence="1">Multi-pass membrane protein</topology>
    </subcellularLocation>
</comment>
<name>A0A1X6ZYJ2_9RHOB</name>
<keyword evidence="7 8" id="KW-0472">Membrane</keyword>
<comment type="similarity">
    <text evidence="2 8">Belongs to the major facilitator superfamily. Bcr/CmlA family.</text>
</comment>
<keyword evidence="3 8" id="KW-0813">Transport</keyword>
<feature type="transmembrane region" description="Helical" evidence="8">
    <location>
        <begin position="171"/>
        <end position="190"/>
    </location>
</feature>
<dbReference type="AlphaFoldDB" id="A0A1X6ZYJ2"/>
<evidence type="ECO:0000256" key="3">
    <source>
        <dbReference type="ARBA" id="ARBA00022448"/>
    </source>
</evidence>
<feature type="transmembrane region" description="Helical" evidence="8">
    <location>
        <begin position="312"/>
        <end position="335"/>
    </location>
</feature>
<accession>A0A1X6ZYJ2</accession>
<dbReference type="EMBL" id="FWFN01000007">
    <property type="protein sequence ID" value="SLN65350.1"/>
    <property type="molecule type" value="Genomic_DNA"/>
</dbReference>
<dbReference type="OrthoDB" id="9800416at2"/>
<dbReference type="CDD" id="cd17320">
    <property type="entry name" value="MFS_MdfA_MDR_like"/>
    <property type="match status" value="1"/>
</dbReference>
<evidence type="ECO:0000313" key="10">
    <source>
        <dbReference type="EMBL" id="SLN65350.1"/>
    </source>
</evidence>
<dbReference type="NCBIfam" id="TIGR00710">
    <property type="entry name" value="efflux_Bcr_CflA"/>
    <property type="match status" value="1"/>
</dbReference>
<proteinExistence type="inferred from homology"/>
<sequence>MRSQPPRRLFDRTTPPTMTTLILLAGIGAMTMNVFLPSLPRIADHFDIDYKLVQLSVAGYLGVSGFLQIFIGPLADRYGRRPLLLWGLGIFLVATLGCLLAPNFTTFMIFRLLQATVAGGMVLSRAIVRDVNTPDRAAAAMGYVTMGMSMVPMFAPVLGGIMDELFGWKSSFWLLFSCGFAILILTWYDLGETAKPSDLSVLRQFAEYPELLKSPRFWGYSMAAATCSGAFFAYIGGAPFVATSVYGLTPTQFGIFNATSGVGYFLGNWFTGQQAARIGTNRMIMSGCLIVSGGMLFSLLCAYAGIGGEYVFFGAMAFVGFGSGMTIPCANAGMLSVRPHLAGTASGLGGSMMIGGGAALSALAGSLLGPGTGAFPLIWLMLACGVTSIGFITMVMRREQRIGIA</sequence>
<dbReference type="InterPro" id="IPR011701">
    <property type="entry name" value="MFS"/>
</dbReference>
<feature type="transmembrane region" description="Helical" evidence="8">
    <location>
        <begin position="283"/>
        <end position="306"/>
    </location>
</feature>
<dbReference type="GO" id="GO:0005886">
    <property type="term" value="C:plasma membrane"/>
    <property type="evidence" value="ECO:0007669"/>
    <property type="project" value="UniProtKB-SubCell"/>
</dbReference>
<feature type="transmembrane region" description="Helical" evidence="8">
    <location>
        <begin position="347"/>
        <end position="368"/>
    </location>
</feature>
<evidence type="ECO:0000259" key="9">
    <source>
        <dbReference type="PROSITE" id="PS50850"/>
    </source>
</evidence>
<dbReference type="Pfam" id="PF07690">
    <property type="entry name" value="MFS_1"/>
    <property type="match status" value="1"/>
</dbReference>
<feature type="transmembrane region" description="Helical" evidence="8">
    <location>
        <begin position="253"/>
        <end position="271"/>
    </location>
</feature>
<evidence type="ECO:0000256" key="2">
    <source>
        <dbReference type="ARBA" id="ARBA00006236"/>
    </source>
</evidence>
<feature type="transmembrane region" description="Helical" evidence="8">
    <location>
        <begin position="374"/>
        <end position="396"/>
    </location>
</feature>
<dbReference type="PANTHER" id="PTHR43124:SF3">
    <property type="entry name" value="CHLORAMPHENICOL EFFLUX PUMP RV0191"/>
    <property type="match status" value="1"/>
</dbReference>
<dbReference type="PROSITE" id="PS50850">
    <property type="entry name" value="MFS"/>
    <property type="match status" value="1"/>
</dbReference>
<feature type="transmembrane region" description="Helical" evidence="8">
    <location>
        <begin position="83"/>
        <end position="102"/>
    </location>
</feature>
<evidence type="ECO:0000256" key="5">
    <source>
        <dbReference type="ARBA" id="ARBA00022692"/>
    </source>
</evidence>
<reference evidence="10 11" key="1">
    <citation type="submission" date="2017-03" db="EMBL/GenBank/DDBJ databases">
        <authorList>
            <person name="Afonso C.L."/>
            <person name="Miller P.J."/>
            <person name="Scott M.A."/>
            <person name="Spackman E."/>
            <person name="Goraichik I."/>
            <person name="Dimitrov K.M."/>
            <person name="Suarez D.L."/>
            <person name="Swayne D.E."/>
        </authorList>
    </citation>
    <scope>NUCLEOTIDE SEQUENCE [LARGE SCALE GENOMIC DNA]</scope>
    <source>
        <strain evidence="10 11">CECT 7751</strain>
    </source>
</reference>
<feature type="transmembrane region" description="Helical" evidence="8">
    <location>
        <begin position="140"/>
        <end position="159"/>
    </location>
</feature>
<dbReference type="Proteomes" id="UP000193963">
    <property type="component" value="Unassembled WGS sequence"/>
</dbReference>
<dbReference type="RefSeq" id="WP_085889383.1">
    <property type="nucleotide sequence ID" value="NZ_FWFN01000007.1"/>
</dbReference>
<organism evidence="10 11">
    <name type="scientific">Pseudooceanicola marinus</name>
    <dbReference type="NCBI Taxonomy" id="396013"/>
    <lineage>
        <taxon>Bacteria</taxon>
        <taxon>Pseudomonadati</taxon>
        <taxon>Pseudomonadota</taxon>
        <taxon>Alphaproteobacteria</taxon>
        <taxon>Rhodobacterales</taxon>
        <taxon>Paracoccaceae</taxon>
        <taxon>Pseudooceanicola</taxon>
    </lineage>
</organism>
<dbReference type="Gene3D" id="1.20.1720.10">
    <property type="entry name" value="Multidrug resistance protein D"/>
    <property type="match status" value="1"/>
</dbReference>
<keyword evidence="4" id="KW-1003">Cell membrane</keyword>
<gene>
    <name evidence="10" type="primary">bcr_1</name>
    <name evidence="10" type="ORF">PSM7751_03349</name>
</gene>
<dbReference type="InterPro" id="IPR020846">
    <property type="entry name" value="MFS_dom"/>
</dbReference>
<evidence type="ECO:0000256" key="7">
    <source>
        <dbReference type="ARBA" id="ARBA00023136"/>
    </source>
</evidence>